<evidence type="ECO:0008006" key="3">
    <source>
        <dbReference type="Google" id="ProtNLM"/>
    </source>
</evidence>
<dbReference type="SUPFAM" id="SSF53756">
    <property type="entry name" value="UDP-Glycosyltransferase/glycogen phosphorylase"/>
    <property type="match status" value="1"/>
</dbReference>
<evidence type="ECO:0000313" key="2">
    <source>
        <dbReference type="Proteomes" id="UP000283589"/>
    </source>
</evidence>
<proteinExistence type="predicted"/>
<sequence>MKNYTIGFYLEKLYYSPQFEPVIKEIIKRNISYVVIIPKNRERDELNQRGESIKHCQEEGFVYCFEEDDCECNIMIFGNTPRPIHTPFKKSALIMHGVWGGKMVNYASGLNDVDLRFLDGEFLENSLTKLFPEKKSIYYVSGYSKLDSYFEFTEEDRVKFLQHCNLDINKKTILYAPTFYPSSILKMSKKFPEDLADYNIILKPHSHLFLRKKYTKDLHRLESWTKYPNIYLAKFDETNILPFLHASDLMISDMSSAVFEFSGVGKPAIVNMFLRYRLLHRIFPHKITKRLDTTNFFLWEVGDTPRNYAEMLQNAKENLTNPDKNKEKREKFSRHVVGIVDGKVSERIVDKLLELNNNIQA</sequence>
<reference evidence="1 2" key="1">
    <citation type="submission" date="2018-08" db="EMBL/GenBank/DDBJ databases">
        <title>A genome reference for cultivated species of the human gut microbiota.</title>
        <authorList>
            <person name="Zou Y."/>
            <person name="Xue W."/>
            <person name="Luo G."/>
        </authorList>
    </citation>
    <scope>NUCLEOTIDE SEQUENCE [LARGE SCALE GENOMIC DNA]</scope>
    <source>
        <strain evidence="1 2">AF14-49</strain>
    </source>
</reference>
<dbReference type="GO" id="GO:0047355">
    <property type="term" value="F:CDP-glycerol glycerophosphotransferase activity"/>
    <property type="evidence" value="ECO:0007669"/>
    <property type="project" value="InterPro"/>
</dbReference>
<name>A0A412X441_9BACT</name>
<dbReference type="EMBL" id="QRZA01000004">
    <property type="protein sequence ID" value="RGV35475.1"/>
    <property type="molecule type" value="Genomic_DNA"/>
</dbReference>
<evidence type="ECO:0000313" key="1">
    <source>
        <dbReference type="EMBL" id="RGV35475.1"/>
    </source>
</evidence>
<dbReference type="Pfam" id="PF04464">
    <property type="entry name" value="Glyphos_transf"/>
    <property type="match status" value="1"/>
</dbReference>
<accession>A0A412X441</accession>
<dbReference type="Proteomes" id="UP000283589">
    <property type="component" value="Unassembled WGS sequence"/>
</dbReference>
<dbReference type="Gene3D" id="3.40.50.12580">
    <property type="match status" value="1"/>
</dbReference>
<dbReference type="AlphaFoldDB" id="A0A412X441"/>
<dbReference type="RefSeq" id="WP_118259174.1">
    <property type="nucleotide sequence ID" value="NZ_CALBWO010000040.1"/>
</dbReference>
<dbReference type="InterPro" id="IPR043148">
    <property type="entry name" value="TagF_C"/>
</dbReference>
<comment type="caution">
    <text evidence="1">The sequence shown here is derived from an EMBL/GenBank/DDBJ whole genome shotgun (WGS) entry which is preliminary data.</text>
</comment>
<organism evidence="1 2">
    <name type="scientific">Butyricimonas virosa</name>
    <dbReference type="NCBI Taxonomy" id="544645"/>
    <lineage>
        <taxon>Bacteria</taxon>
        <taxon>Pseudomonadati</taxon>
        <taxon>Bacteroidota</taxon>
        <taxon>Bacteroidia</taxon>
        <taxon>Bacteroidales</taxon>
        <taxon>Odoribacteraceae</taxon>
        <taxon>Butyricimonas</taxon>
    </lineage>
</organism>
<dbReference type="GO" id="GO:0016020">
    <property type="term" value="C:membrane"/>
    <property type="evidence" value="ECO:0007669"/>
    <property type="project" value="InterPro"/>
</dbReference>
<gene>
    <name evidence="1" type="ORF">DWW18_05250</name>
</gene>
<dbReference type="InterPro" id="IPR007554">
    <property type="entry name" value="Glycerophosphate_synth"/>
</dbReference>
<protein>
    <recommendedName>
        <fullName evidence="3">CDP-glycerol--poly(Glycerophosphate) glycerophosphotransferase</fullName>
    </recommendedName>
</protein>
<dbReference type="STRING" id="1121130.GCA_000519105_00628"/>